<dbReference type="RefSeq" id="WP_182513175.1">
    <property type="nucleotide sequence ID" value="NZ_JACJIQ010000008.1"/>
</dbReference>
<dbReference type="InterPro" id="IPR051783">
    <property type="entry name" value="NAD(P)-dependent_oxidoreduct"/>
</dbReference>
<feature type="domain" description="NAD(P)-binding" evidence="1">
    <location>
        <begin position="8"/>
        <end position="199"/>
    </location>
</feature>
<keyword evidence="3" id="KW-1185">Reference proteome</keyword>
<dbReference type="InterPro" id="IPR016040">
    <property type="entry name" value="NAD(P)-bd_dom"/>
</dbReference>
<evidence type="ECO:0000313" key="3">
    <source>
        <dbReference type="Proteomes" id="UP000563094"/>
    </source>
</evidence>
<protein>
    <submittedName>
        <fullName evidence="2">Uncharacterized protein YbjT (DUF2867 family)</fullName>
    </submittedName>
</protein>
<sequence>METVLVLGGTGALGSCILEALKQQHYRVRATARTALKAQQLQPSVHEVVVCDPTQPQTLTPQLVQGVDFIISALGKSLSLTDRSKTTFQQVDFEGNLNVLRLAEQHGRIKKFVYVSAFSGEKHPNVAYFKAHEDFARVLQQSQITSAVIKPPALFSAFLSLVPLARKGQLASLGPGNRRTNPIHEQEVAEACVQALTQPRPVVELGGPVNYTRKELVELVNGRLGPSRLTPQVPYWLVHSLLPVVRLVDRSLYEKAAFFVEVTKADCVAPAVGHRRLEDYLAEHV</sequence>
<accession>A0A839GQF5</accession>
<dbReference type="PANTHER" id="PTHR48079:SF6">
    <property type="entry name" value="NAD(P)-BINDING DOMAIN-CONTAINING PROTEIN-RELATED"/>
    <property type="match status" value="1"/>
</dbReference>
<dbReference type="SUPFAM" id="SSF51735">
    <property type="entry name" value="NAD(P)-binding Rossmann-fold domains"/>
    <property type="match status" value="1"/>
</dbReference>
<dbReference type="Pfam" id="PF13460">
    <property type="entry name" value="NAD_binding_10"/>
    <property type="match status" value="1"/>
</dbReference>
<reference evidence="2 3" key="1">
    <citation type="submission" date="2020-08" db="EMBL/GenBank/DDBJ databases">
        <title>Genomic Encyclopedia of Type Strains, Phase IV (KMG-IV): sequencing the most valuable type-strain genomes for metagenomic binning, comparative biology and taxonomic classification.</title>
        <authorList>
            <person name="Goeker M."/>
        </authorList>
    </citation>
    <scope>NUCLEOTIDE SEQUENCE [LARGE SCALE GENOMIC DNA]</scope>
    <source>
        <strain evidence="2 3">DSM 29854</strain>
    </source>
</reference>
<dbReference type="Gene3D" id="3.40.50.720">
    <property type="entry name" value="NAD(P)-binding Rossmann-like Domain"/>
    <property type="match status" value="1"/>
</dbReference>
<dbReference type="Proteomes" id="UP000563094">
    <property type="component" value="Unassembled WGS sequence"/>
</dbReference>
<dbReference type="InterPro" id="IPR036291">
    <property type="entry name" value="NAD(P)-bd_dom_sf"/>
</dbReference>
<name>A0A839GQF5_9BACT</name>
<proteinExistence type="predicted"/>
<dbReference type="GO" id="GO:0005737">
    <property type="term" value="C:cytoplasm"/>
    <property type="evidence" value="ECO:0007669"/>
    <property type="project" value="TreeGrafter"/>
</dbReference>
<dbReference type="GO" id="GO:0004029">
    <property type="term" value="F:aldehyde dehydrogenase (NAD+) activity"/>
    <property type="evidence" value="ECO:0007669"/>
    <property type="project" value="TreeGrafter"/>
</dbReference>
<dbReference type="PANTHER" id="PTHR48079">
    <property type="entry name" value="PROTEIN YEEZ"/>
    <property type="match status" value="1"/>
</dbReference>
<dbReference type="AlphaFoldDB" id="A0A839GQF5"/>
<evidence type="ECO:0000313" key="2">
    <source>
        <dbReference type="EMBL" id="MBA9077745.1"/>
    </source>
</evidence>
<gene>
    <name evidence="2" type="ORF">FHS90_002463</name>
</gene>
<evidence type="ECO:0000259" key="1">
    <source>
        <dbReference type="Pfam" id="PF13460"/>
    </source>
</evidence>
<comment type="caution">
    <text evidence="2">The sequence shown here is derived from an EMBL/GenBank/DDBJ whole genome shotgun (WGS) entry which is preliminary data.</text>
</comment>
<organism evidence="2 3">
    <name type="scientific">Rufibacter quisquiliarum</name>
    <dbReference type="NCBI Taxonomy" id="1549639"/>
    <lineage>
        <taxon>Bacteria</taxon>
        <taxon>Pseudomonadati</taxon>
        <taxon>Bacteroidota</taxon>
        <taxon>Cytophagia</taxon>
        <taxon>Cytophagales</taxon>
        <taxon>Hymenobacteraceae</taxon>
        <taxon>Rufibacter</taxon>
    </lineage>
</organism>
<dbReference type="EMBL" id="JACJIQ010000008">
    <property type="protein sequence ID" value="MBA9077745.1"/>
    <property type="molecule type" value="Genomic_DNA"/>
</dbReference>